<dbReference type="AlphaFoldDB" id="A0AAV4FLX6"/>
<proteinExistence type="predicted"/>
<feature type="domain" description="G8" evidence="2">
    <location>
        <begin position="42"/>
        <end position="163"/>
    </location>
</feature>
<evidence type="ECO:0000313" key="3">
    <source>
        <dbReference type="EMBL" id="GFR73830.1"/>
    </source>
</evidence>
<gene>
    <name evidence="3" type="ORF">ElyMa_002146300</name>
</gene>
<dbReference type="Pfam" id="PF10162">
    <property type="entry name" value="G8"/>
    <property type="match status" value="1"/>
</dbReference>
<feature type="chain" id="PRO_5043966112" evidence="1">
    <location>
        <begin position="24"/>
        <end position="241"/>
    </location>
</feature>
<dbReference type="InterPro" id="IPR052252">
    <property type="entry name" value="CEMIP/CEMIP2"/>
</dbReference>
<dbReference type="PANTHER" id="PTHR15535">
    <property type="entry name" value="TRANSMEMBRANE PROTEIN 2-RELATED"/>
    <property type="match status" value="1"/>
</dbReference>
<dbReference type="InterPro" id="IPR019316">
    <property type="entry name" value="G8_domain"/>
</dbReference>
<evidence type="ECO:0000313" key="4">
    <source>
        <dbReference type="Proteomes" id="UP000762676"/>
    </source>
</evidence>
<reference evidence="3 4" key="1">
    <citation type="journal article" date="2021" name="Elife">
        <title>Chloroplast acquisition without the gene transfer in kleptoplastic sea slugs, Plakobranchus ocellatus.</title>
        <authorList>
            <person name="Maeda T."/>
            <person name="Takahashi S."/>
            <person name="Yoshida T."/>
            <person name="Shimamura S."/>
            <person name="Takaki Y."/>
            <person name="Nagai Y."/>
            <person name="Toyoda A."/>
            <person name="Suzuki Y."/>
            <person name="Arimoto A."/>
            <person name="Ishii H."/>
            <person name="Satoh N."/>
            <person name="Nishiyama T."/>
            <person name="Hasebe M."/>
            <person name="Maruyama T."/>
            <person name="Minagawa J."/>
            <person name="Obokata J."/>
            <person name="Shigenobu S."/>
        </authorList>
    </citation>
    <scope>NUCLEOTIDE SEQUENCE [LARGE SCALE GENOMIC DNA]</scope>
</reference>
<sequence>MRWLQVCVPLVVQVLVSLPGLLAQVTSCPWEDPSLERWSEASTWPSGTVPQENQAVVVPSGKKILLDTKDIPRLLSLTIDGTLVWGDVDGIRLETSYVLVNGEFHIGSEDCRFEKKADIFLYGKSDSPVFVEGPMGRKFVGVEAGGRLELHGKEKKSWTKLTGTVGPNPGSCGVVYDSENEQFNEEYQEGLHVVIWNADGTVYDYGVFDTESANMDHVNSFVYKMGSRSRTKNRILNSYIC</sequence>
<keyword evidence="3" id="KW-0472">Membrane</keyword>
<dbReference type="SMART" id="SM01225">
    <property type="entry name" value="G8"/>
    <property type="match status" value="1"/>
</dbReference>
<comment type="caution">
    <text evidence="3">The sequence shown here is derived from an EMBL/GenBank/DDBJ whole genome shotgun (WGS) entry which is preliminary data.</text>
</comment>
<feature type="signal peptide" evidence="1">
    <location>
        <begin position="1"/>
        <end position="23"/>
    </location>
</feature>
<evidence type="ECO:0000259" key="2">
    <source>
        <dbReference type="PROSITE" id="PS51484"/>
    </source>
</evidence>
<keyword evidence="3" id="KW-0812">Transmembrane</keyword>
<dbReference type="Proteomes" id="UP000762676">
    <property type="component" value="Unassembled WGS sequence"/>
</dbReference>
<keyword evidence="4" id="KW-1185">Reference proteome</keyword>
<protein>
    <submittedName>
        <fullName evidence="3">Transmembrane protein 2-like</fullName>
    </submittedName>
</protein>
<organism evidence="3 4">
    <name type="scientific">Elysia marginata</name>
    <dbReference type="NCBI Taxonomy" id="1093978"/>
    <lineage>
        <taxon>Eukaryota</taxon>
        <taxon>Metazoa</taxon>
        <taxon>Spiralia</taxon>
        <taxon>Lophotrochozoa</taxon>
        <taxon>Mollusca</taxon>
        <taxon>Gastropoda</taxon>
        <taxon>Heterobranchia</taxon>
        <taxon>Euthyneura</taxon>
        <taxon>Panpulmonata</taxon>
        <taxon>Sacoglossa</taxon>
        <taxon>Placobranchoidea</taxon>
        <taxon>Plakobranchidae</taxon>
        <taxon>Elysia</taxon>
    </lineage>
</organism>
<keyword evidence="1" id="KW-0732">Signal</keyword>
<evidence type="ECO:0000256" key="1">
    <source>
        <dbReference type="SAM" id="SignalP"/>
    </source>
</evidence>
<dbReference type="PROSITE" id="PS51484">
    <property type="entry name" value="G8"/>
    <property type="match status" value="1"/>
</dbReference>
<name>A0AAV4FLX6_9GAST</name>
<dbReference type="PANTHER" id="PTHR15535:SF17">
    <property type="entry name" value="TRANSMEMBRANE PROTEIN"/>
    <property type="match status" value="1"/>
</dbReference>
<dbReference type="EMBL" id="BMAT01004465">
    <property type="protein sequence ID" value="GFR73830.1"/>
    <property type="molecule type" value="Genomic_DNA"/>
</dbReference>
<accession>A0AAV4FLX6</accession>